<sequence>MRSFIPATLSLLFLLTAVSASPAAVSSVTTDNLTPLKWIGPIVPGGKDVSLEGDIHEIRRQILERNPNYDRDFNSSKNVERGMELDKRNRVWPIQCNPGGASCSRFPIPGDIDYLRNLQGGNARCVANARSCSRIACTDGAGIFLCNDRNDRIDPSCKYLADYAQSIYDTCFTGFLAKGQQFDTDNYNVIIKGC</sequence>
<gene>
    <name evidence="2" type="ORF">B0J11DRAFT_509282</name>
</gene>
<accession>A0A9P9IE94</accession>
<protein>
    <submittedName>
        <fullName evidence="2">Uncharacterized protein</fullName>
    </submittedName>
</protein>
<keyword evidence="1" id="KW-0732">Signal</keyword>
<evidence type="ECO:0000256" key="1">
    <source>
        <dbReference type="SAM" id="SignalP"/>
    </source>
</evidence>
<dbReference type="AlphaFoldDB" id="A0A9P9IE94"/>
<dbReference type="OrthoDB" id="3552888at2759"/>
<dbReference type="Proteomes" id="UP000700596">
    <property type="component" value="Unassembled WGS sequence"/>
</dbReference>
<dbReference type="EMBL" id="JAGMWT010000013">
    <property type="protein sequence ID" value="KAH7117571.1"/>
    <property type="molecule type" value="Genomic_DNA"/>
</dbReference>
<keyword evidence="3" id="KW-1185">Reference proteome</keyword>
<feature type="chain" id="PRO_5040507817" evidence="1">
    <location>
        <begin position="21"/>
        <end position="194"/>
    </location>
</feature>
<feature type="signal peptide" evidence="1">
    <location>
        <begin position="1"/>
        <end position="20"/>
    </location>
</feature>
<evidence type="ECO:0000313" key="2">
    <source>
        <dbReference type="EMBL" id="KAH7117571.1"/>
    </source>
</evidence>
<dbReference type="PANTHER" id="PTHR35605">
    <property type="entry name" value="ECP2 EFFECTOR PROTEIN DOMAIN-CONTAINING PROTEIN-RELATED"/>
    <property type="match status" value="1"/>
</dbReference>
<reference evidence="2" key="1">
    <citation type="journal article" date="2021" name="Nat. Commun.">
        <title>Genetic determinants of endophytism in the Arabidopsis root mycobiome.</title>
        <authorList>
            <person name="Mesny F."/>
            <person name="Miyauchi S."/>
            <person name="Thiergart T."/>
            <person name="Pickel B."/>
            <person name="Atanasova L."/>
            <person name="Karlsson M."/>
            <person name="Huettel B."/>
            <person name="Barry K.W."/>
            <person name="Haridas S."/>
            <person name="Chen C."/>
            <person name="Bauer D."/>
            <person name="Andreopoulos W."/>
            <person name="Pangilinan J."/>
            <person name="LaButti K."/>
            <person name="Riley R."/>
            <person name="Lipzen A."/>
            <person name="Clum A."/>
            <person name="Drula E."/>
            <person name="Henrissat B."/>
            <person name="Kohler A."/>
            <person name="Grigoriev I.V."/>
            <person name="Martin F.M."/>
            <person name="Hacquard S."/>
        </authorList>
    </citation>
    <scope>NUCLEOTIDE SEQUENCE</scope>
    <source>
        <strain evidence="2">MPI-CAGE-CH-0243</strain>
    </source>
</reference>
<proteinExistence type="predicted"/>
<organism evidence="2 3">
    <name type="scientific">Dendryphion nanum</name>
    <dbReference type="NCBI Taxonomy" id="256645"/>
    <lineage>
        <taxon>Eukaryota</taxon>
        <taxon>Fungi</taxon>
        <taxon>Dikarya</taxon>
        <taxon>Ascomycota</taxon>
        <taxon>Pezizomycotina</taxon>
        <taxon>Dothideomycetes</taxon>
        <taxon>Pleosporomycetidae</taxon>
        <taxon>Pleosporales</taxon>
        <taxon>Torulaceae</taxon>
        <taxon>Dendryphion</taxon>
    </lineage>
</organism>
<name>A0A9P9IE94_9PLEO</name>
<evidence type="ECO:0000313" key="3">
    <source>
        <dbReference type="Proteomes" id="UP000700596"/>
    </source>
</evidence>
<comment type="caution">
    <text evidence="2">The sequence shown here is derived from an EMBL/GenBank/DDBJ whole genome shotgun (WGS) entry which is preliminary data.</text>
</comment>
<dbReference type="PANTHER" id="PTHR35605:SF1">
    <property type="entry name" value="ECP2 EFFECTOR PROTEIN DOMAIN-CONTAINING PROTEIN-RELATED"/>
    <property type="match status" value="1"/>
</dbReference>